<dbReference type="AlphaFoldDB" id="A0A835QRX6"/>
<reference evidence="1 2" key="1">
    <citation type="journal article" date="2020" name="Nat. Food">
        <title>A phased Vanilla planifolia genome enables genetic improvement of flavour and production.</title>
        <authorList>
            <person name="Hasing T."/>
            <person name="Tang H."/>
            <person name="Brym M."/>
            <person name="Khazi F."/>
            <person name="Huang T."/>
            <person name="Chambers A.H."/>
        </authorList>
    </citation>
    <scope>NUCLEOTIDE SEQUENCE [LARGE SCALE GENOMIC DNA]</scope>
    <source>
        <tissue evidence="1">Leaf</tissue>
    </source>
</reference>
<dbReference type="OrthoDB" id="41492at2759"/>
<protein>
    <submittedName>
        <fullName evidence="1">Uncharacterized protein</fullName>
    </submittedName>
</protein>
<organism evidence="1 2">
    <name type="scientific">Vanilla planifolia</name>
    <name type="common">Vanilla</name>
    <dbReference type="NCBI Taxonomy" id="51239"/>
    <lineage>
        <taxon>Eukaryota</taxon>
        <taxon>Viridiplantae</taxon>
        <taxon>Streptophyta</taxon>
        <taxon>Embryophyta</taxon>
        <taxon>Tracheophyta</taxon>
        <taxon>Spermatophyta</taxon>
        <taxon>Magnoliopsida</taxon>
        <taxon>Liliopsida</taxon>
        <taxon>Asparagales</taxon>
        <taxon>Orchidaceae</taxon>
        <taxon>Vanilloideae</taxon>
        <taxon>Vanilleae</taxon>
        <taxon>Vanilla</taxon>
    </lineage>
</organism>
<dbReference type="EMBL" id="JADCNL010000007">
    <property type="protein sequence ID" value="KAG0472737.1"/>
    <property type="molecule type" value="Genomic_DNA"/>
</dbReference>
<proteinExistence type="predicted"/>
<evidence type="ECO:0000313" key="1">
    <source>
        <dbReference type="EMBL" id="KAG0472737.1"/>
    </source>
</evidence>
<comment type="caution">
    <text evidence="1">The sequence shown here is derived from an EMBL/GenBank/DDBJ whole genome shotgun (WGS) entry which is preliminary data.</text>
</comment>
<accession>A0A835QRX6</accession>
<evidence type="ECO:0000313" key="2">
    <source>
        <dbReference type="Proteomes" id="UP000636800"/>
    </source>
</evidence>
<gene>
    <name evidence="1" type="ORF">HPP92_014594</name>
</gene>
<keyword evidence="2" id="KW-1185">Reference proteome</keyword>
<sequence>MGKQTGEEDEFGWEVWDIGALIGFFIGKASAAESWGRAKAESHVNLLKAAGRSCRKLSWSLVIPVVFVGCSSSTC</sequence>
<name>A0A835QRX6_VANPL</name>
<dbReference type="Proteomes" id="UP000636800">
    <property type="component" value="Chromosome 7"/>
</dbReference>